<keyword evidence="2" id="KW-1185">Reference proteome</keyword>
<dbReference type="EMBL" id="CP042425">
    <property type="protein sequence ID" value="QEL17140.1"/>
    <property type="molecule type" value="Genomic_DNA"/>
</dbReference>
<reference evidence="2" key="1">
    <citation type="submission" date="2019-08" db="EMBL/GenBank/DDBJ databases">
        <title>Limnoglobus roseus gen. nov., sp. nov., a novel freshwater planctomycete with a giant genome from the family Gemmataceae.</title>
        <authorList>
            <person name="Kulichevskaya I.S."/>
            <person name="Naumoff D.G."/>
            <person name="Miroshnikov K."/>
            <person name="Ivanova A."/>
            <person name="Philippov D.A."/>
            <person name="Hakobyan A."/>
            <person name="Rijpstra I.C."/>
            <person name="Sinninghe Damste J.S."/>
            <person name="Liesack W."/>
            <person name="Dedysh S.N."/>
        </authorList>
    </citation>
    <scope>NUCLEOTIDE SEQUENCE [LARGE SCALE GENOMIC DNA]</scope>
    <source>
        <strain evidence="2">PX52</strain>
    </source>
</reference>
<organism evidence="1 2">
    <name type="scientific">Limnoglobus roseus</name>
    <dbReference type="NCBI Taxonomy" id="2598579"/>
    <lineage>
        <taxon>Bacteria</taxon>
        <taxon>Pseudomonadati</taxon>
        <taxon>Planctomycetota</taxon>
        <taxon>Planctomycetia</taxon>
        <taxon>Gemmatales</taxon>
        <taxon>Gemmataceae</taxon>
        <taxon>Limnoglobus</taxon>
    </lineage>
</organism>
<dbReference type="KEGG" id="lrs:PX52LOC_04121"/>
<dbReference type="RefSeq" id="WP_149111785.1">
    <property type="nucleotide sequence ID" value="NZ_CP042425.1"/>
</dbReference>
<protein>
    <submittedName>
        <fullName evidence="1">Uncharacterized protein</fullName>
    </submittedName>
</protein>
<dbReference type="Proteomes" id="UP000324974">
    <property type="component" value="Chromosome"/>
</dbReference>
<proteinExistence type="predicted"/>
<evidence type="ECO:0000313" key="1">
    <source>
        <dbReference type="EMBL" id="QEL17140.1"/>
    </source>
</evidence>
<sequence>MSDNLFTISGEVQIKRVDDVLVIETSIGRGQKGLRTIAQVAATAKREGMPVDLPAFDDDHRKKAVDALMVAAGFYPDEDASLATRTVWVPWEGASAYCESLPRVGRPRFHLRRRR</sequence>
<evidence type="ECO:0000313" key="2">
    <source>
        <dbReference type="Proteomes" id="UP000324974"/>
    </source>
</evidence>
<dbReference type="AlphaFoldDB" id="A0A5C1AEH9"/>
<gene>
    <name evidence="1" type="ORF">PX52LOC_04121</name>
</gene>
<accession>A0A5C1AEH9</accession>
<name>A0A5C1AEH9_9BACT</name>